<comment type="caution">
    <text evidence="2">The sequence shown here is derived from an EMBL/GenBank/DDBJ whole genome shotgun (WGS) entry which is preliminary data.</text>
</comment>
<organism evidence="2 3">
    <name type="scientific">Citrus x changshan-huyou</name>
    <dbReference type="NCBI Taxonomy" id="2935761"/>
    <lineage>
        <taxon>Eukaryota</taxon>
        <taxon>Viridiplantae</taxon>
        <taxon>Streptophyta</taxon>
        <taxon>Embryophyta</taxon>
        <taxon>Tracheophyta</taxon>
        <taxon>Spermatophyta</taxon>
        <taxon>Magnoliopsida</taxon>
        <taxon>eudicotyledons</taxon>
        <taxon>Gunneridae</taxon>
        <taxon>Pentapetalae</taxon>
        <taxon>rosids</taxon>
        <taxon>malvids</taxon>
        <taxon>Sapindales</taxon>
        <taxon>Rutaceae</taxon>
        <taxon>Aurantioideae</taxon>
        <taxon>Citrus</taxon>
    </lineage>
</organism>
<dbReference type="InterPro" id="IPR019734">
    <property type="entry name" value="TPR_rpt"/>
</dbReference>
<reference evidence="2 3" key="1">
    <citation type="submission" date="2024-05" db="EMBL/GenBank/DDBJ databases">
        <title>Haplotype-resolved chromosome-level genome assembly of Huyou (Citrus changshanensis).</title>
        <authorList>
            <person name="Miao C."/>
            <person name="Chen W."/>
            <person name="Wu Y."/>
            <person name="Wang L."/>
            <person name="Zhao S."/>
            <person name="Grierson D."/>
            <person name="Xu C."/>
            <person name="Chen K."/>
        </authorList>
    </citation>
    <scope>NUCLEOTIDE SEQUENCE [LARGE SCALE GENOMIC DNA]</scope>
    <source>
        <strain evidence="2">01-14</strain>
        <tissue evidence="2">Leaf</tissue>
    </source>
</reference>
<dbReference type="PANTHER" id="PTHR47682">
    <property type="entry name" value="TETRATRICOPEPTIDE REPEAT (TPR)-CONTAINING PROTEIN"/>
    <property type="match status" value="1"/>
</dbReference>
<sequence length="310" mass="34218">MEGGFGLAFNSVLQVARLRLPSNDKSFCFPLPRARINAELKELRVCTNRTCRRQGSMQILETLSSLAPPEVAVKSCGCLGRCGAGPNLVALPDGVVVGHCGTPARASEILMVLCGIKSDHDAAKNLEALALRKRAEAEFEKANFSEADRFLSQAIELKPFGGIHVLYKDRCLARLTMGNFSAALEDVREALELAPNYTEAYICQGDVFLAMDQYDAAEKSYSTCLQIDPSIRRSKSFKLRLTHAYVYPNHGKINLAKAASSLQRLIEVLLSLISVLLLSSKPYPVHEREQHFSTKISSLCRFVPFLLKKP</sequence>
<accession>A0AAP0QM43</accession>
<dbReference type="PROSITE" id="PS50005">
    <property type="entry name" value="TPR"/>
    <property type="match status" value="1"/>
</dbReference>
<dbReference type="AlphaFoldDB" id="A0AAP0QM43"/>
<dbReference type="InterPro" id="IPR036249">
    <property type="entry name" value="Thioredoxin-like_sf"/>
</dbReference>
<evidence type="ECO:0000256" key="1">
    <source>
        <dbReference type="PROSITE-ProRule" id="PRU00339"/>
    </source>
</evidence>
<evidence type="ECO:0000313" key="3">
    <source>
        <dbReference type="Proteomes" id="UP001428341"/>
    </source>
</evidence>
<dbReference type="EMBL" id="JBCGBO010000005">
    <property type="protein sequence ID" value="KAK9199819.1"/>
    <property type="molecule type" value="Genomic_DNA"/>
</dbReference>
<keyword evidence="1" id="KW-0802">TPR repeat</keyword>
<name>A0AAP0QM43_9ROSI</name>
<dbReference type="InterPro" id="IPR011990">
    <property type="entry name" value="TPR-like_helical_dom_sf"/>
</dbReference>
<protein>
    <submittedName>
        <fullName evidence="2">Uncharacterized protein</fullName>
    </submittedName>
</protein>
<feature type="repeat" description="TPR" evidence="1">
    <location>
        <begin position="198"/>
        <end position="231"/>
    </location>
</feature>
<dbReference type="SMART" id="SM00028">
    <property type="entry name" value="TPR"/>
    <property type="match status" value="3"/>
</dbReference>
<dbReference type="SUPFAM" id="SSF52833">
    <property type="entry name" value="Thioredoxin-like"/>
    <property type="match status" value="1"/>
</dbReference>
<dbReference type="Proteomes" id="UP001428341">
    <property type="component" value="Unassembled WGS sequence"/>
</dbReference>
<dbReference type="Gene3D" id="1.25.40.10">
    <property type="entry name" value="Tetratricopeptide repeat domain"/>
    <property type="match status" value="1"/>
</dbReference>
<dbReference type="CDD" id="cd02980">
    <property type="entry name" value="TRX_Fd_family"/>
    <property type="match status" value="1"/>
</dbReference>
<dbReference type="Gene3D" id="3.40.30.10">
    <property type="entry name" value="Glutaredoxin"/>
    <property type="match status" value="1"/>
</dbReference>
<dbReference type="Pfam" id="PF13181">
    <property type="entry name" value="TPR_8"/>
    <property type="match status" value="1"/>
</dbReference>
<keyword evidence="3" id="KW-1185">Reference proteome</keyword>
<evidence type="ECO:0000313" key="2">
    <source>
        <dbReference type="EMBL" id="KAK9199819.1"/>
    </source>
</evidence>
<dbReference type="SUPFAM" id="SSF48452">
    <property type="entry name" value="TPR-like"/>
    <property type="match status" value="1"/>
</dbReference>
<dbReference type="PANTHER" id="PTHR47682:SF1">
    <property type="entry name" value="TETRATRICOPEPTIDE REPEAT (TPR)-CONTAINING PROTEIN"/>
    <property type="match status" value="1"/>
</dbReference>
<proteinExistence type="predicted"/>
<gene>
    <name evidence="2" type="ORF">WN944_015012</name>
</gene>